<organism evidence="2 3">
    <name type="scientific">Anaerococcus hydrogenalis ACS-025-V-Sch4</name>
    <dbReference type="NCBI Taxonomy" id="879306"/>
    <lineage>
        <taxon>Bacteria</taxon>
        <taxon>Bacillati</taxon>
        <taxon>Bacillota</taxon>
        <taxon>Tissierellia</taxon>
        <taxon>Tissierellales</taxon>
        <taxon>Peptoniphilaceae</taxon>
        <taxon>Anaerococcus</taxon>
    </lineage>
</organism>
<evidence type="ECO:0000313" key="3">
    <source>
        <dbReference type="Proteomes" id="UP000005277"/>
    </source>
</evidence>
<evidence type="ECO:0000313" key="2">
    <source>
        <dbReference type="EMBL" id="EGC83504.1"/>
    </source>
</evidence>
<feature type="transmembrane region" description="Helical" evidence="1">
    <location>
        <begin position="122"/>
        <end position="139"/>
    </location>
</feature>
<gene>
    <name evidence="2" type="ORF">HMPREF9246_1275</name>
</gene>
<reference evidence="2 3" key="1">
    <citation type="submission" date="2011-01" db="EMBL/GenBank/DDBJ databases">
        <authorList>
            <person name="Durkin A.S."/>
            <person name="Madupu R."/>
            <person name="Torralba M."/>
            <person name="Gillis M."/>
            <person name="Methe B."/>
            <person name="Sutton G."/>
            <person name="Nelson K.E."/>
        </authorList>
    </citation>
    <scope>NUCLEOTIDE SEQUENCE [LARGE SCALE GENOMIC DNA]</scope>
    <source>
        <strain evidence="2 3">ACS-025-V-Sch4</strain>
    </source>
</reference>
<keyword evidence="1" id="KW-0472">Membrane</keyword>
<accession>F0H1S0</accession>
<protein>
    <submittedName>
        <fullName evidence="2">Uncharacterized protein</fullName>
    </submittedName>
</protein>
<name>F0H1S0_9FIRM</name>
<dbReference type="EMBL" id="AEXN01000032">
    <property type="protein sequence ID" value="EGC83504.1"/>
    <property type="molecule type" value="Genomic_DNA"/>
</dbReference>
<keyword evidence="1" id="KW-0812">Transmembrane</keyword>
<comment type="caution">
    <text evidence="2">The sequence shown here is derived from an EMBL/GenBank/DDBJ whole genome shotgun (WGS) entry which is preliminary data.</text>
</comment>
<feature type="transmembrane region" description="Helical" evidence="1">
    <location>
        <begin position="6"/>
        <end position="30"/>
    </location>
</feature>
<feature type="transmembrane region" description="Helical" evidence="1">
    <location>
        <begin position="72"/>
        <end position="89"/>
    </location>
</feature>
<keyword evidence="3" id="KW-1185">Reference proteome</keyword>
<keyword evidence="1" id="KW-1133">Transmembrane helix</keyword>
<dbReference type="AlphaFoldDB" id="F0H1S0"/>
<proteinExistence type="predicted"/>
<sequence length="142" mass="16945">MDFQKILLDFGILLLFPHHPLLLFCLRLVWQIPFRELLLPLSFHRLLNLSSNLVHLLPFLDQGHLLVHQIKLNQVPSLGLLLLLFFVFVHQKVLLDMNFFYLIGQFFLTNLGLFFLPDFFAFFLYLRVQLIGFLIWSYLKKD</sequence>
<evidence type="ECO:0000256" key="1">
    <source>
        <dbReference type="SAM" id="Phobius"/>
    </source>
</evidence>
<feature type="transmembrane region" description="Helical" evidence="1">
    <location>
        <begin position="98"/>
        <end position="116"/>
    </location>
</feature>
<dbReference type="Proteomes" id="UP000005277">
    <property type="component" value="Unassembled WGS sequence"/>
</dbReference>